<comment type="caution">
    <text evidence="2">The sequence shown here is derived from an EMBL/GenBank/DDBJ whole genome shotgun (WGS) entry which is preliminary data.</text>
</comment>
<dbReference type="Proteomes" id="UP000266841">
    <property type="component" value="Unassembled WGS sequence"/>
</dbReference>
<evidence type="ECO:0000256" key="1">
    <source>
        <dbReference type="SAM" id="MobiDB-lite"/>
    </source>
</evidence>
<reference evidence="2 3" key="1">
    <citation type="journal article" date="2012" name="Genome Biol.">
        <title>Genome and low-iron response of an oceanic diatom adapted to chronic iron limitation.</title>
        <authorList>
            <person name="Lommer M."/>
            <person name="Specht M."/>
            <person name="Roy A.S."/>
            <person name="Kraemer L."/>
            <person name="Andreson R."/>
            <person name="Gutowska M.A."/>
            <person name="Wolf J."/>
            <person name="Bergner S.V."/>
            <person name="Schilhabel M.B."/>
            <person name="Klostermeier U.C."/>
            <person name="Beiko R.G."/>
            <person name="Rosenstiel P."/>
            <person name="Hippler M."/>
            <person name="Laroche J."/>
        </authorList>
    </citation>
    <scope>NUCLEOTIDE SEQUENCE [LARGE SCALE GENOMIC DNA]</scope>
    <source>
        <strain evidence="2 3">CCMP1005</strain>
    </source>
</reference>
<dbReference type="EMBL" id="AGNL01032750">
    <property type="protein sequence ID" value="EJK55969.1"/>
    <property type="molecule type" value="Genomic_DNA"/>
</dbReference>
<protein>
    <submittedName>
        <fullName evidence="2">Uncharacterized protein</fullName>
    </submittedName>
</protein>
<sequence>MPIFCSIGRVPGDKSVKDPAIIGAPTRGGGTAPVVDSAAPKFHRGSRITPHEIQLTDLPTVSLSESCISDDASAAPTATGTTTGETAIMIATGDGEDPDQGHGAGRGTATTTAGIGVTTGTGGTMGGHRRECRAASPG</sequence>
<evidence type="ECO:0000313" key="3">
    <source>
        <dbReference type="Proteomes" id="UP000266841"/>
    </source>
</evidence>
<gene>
    <name evidence="2" type="ORF">THAOC_24228</name>
</gene>
<proteinExistence type="predicted"/>
<feature type="non-terminal residue" evidence="2">
    <location>
        <position position="138"/>
    </location>
</feature>
<organism evidence="2 3">
    <name type="scientific">Thalassiosira oceanica</name>
    <name type="common">Marine diatom</name>
    <dbReference type="NCBI Taxonomy" id="159749"/>
    <lineage>
        <taxon>Eukaryota</taxon>
        <taxon>Sar</taxon>
        <taxon>Stramenopiles</taxon>
        <taxon>Ochrophyta</taxon>
        <taxon>Bacillariophyta</taxon>
        <taxon>Coscinodiscophyceae</taxon>
        <taxon>Thalassiosirophycidae</taxon>
        <taxon>Thalassiosirales</taxon>
        <taxon>Thalassiosiraceae</taxon>
        <taxon>Thalassiosira</taxon>
    </lineage>
</organism>
<feature type="region of interest" description="Disordered" evidence="1">
    <location>
        <begin position="91"/>
        <end position="138"/>
    </location>
</feature>
<keyword evidence="3" id="KW-1185">Reference proteome</keyword>
<feature type="compositionally biased region" description="Low complexity" evidence="1">
    <location>
        <begin position="107"/>
        <end position="116"/>
    </location>
</feature>
<feature type="compositionally biased region" description="Gly residues" evidence="1">
    <location>
        <begin position="117"/>
        <end position="126"/>
    </location>
</feature>
<feature type="compositionally biased region" description="Basic and acidic residues" evidence="1">
    <location>
        <begin position="128"/>
        <end position="138"/>
    </location>
</feature>
<accession>K0RU80</accession>
<evidence type="ECO:0000313" key="2">
    <source>
        <dbReference type="EMBL" id="EJK55969.1"/>
    </source>
</evidence>
<dbReference type="AlphaFoldDB" id="K0RU80"/>
<name>K0RU80_THAOC</name>